<evidence type="ECO:0000313" key="4">
    <source>
        <dbReference type="EMBL" id="OKS86398.1"/>
    </source>
</evidence>
<feature type="domain" description="Glycosyltransferase 2-like" evidence="3">
    <location>
        <begin position="5"/>
        <end position="168"/>
    </location>
</feature>
<name>A0A1Q5ZXE3_9SPHI</name>
<comment type="caution">
    <text evidence="4">The sequence shown here is derived from an EMBL/GenBank/DDBJ whole genome shotgun (WGS) entry which is preliminary data.</text>
</comment>
<evidence type="ECO:0000313" key="5">
    <source>
        <dbReference type="Proteomes" id="UP000186720"/>
    </source>
</evidence>
<reference evidence="4 5" key="1">
    <citation type="submission" date="2016-11" db="EMBL/GenBank/DDBJ databases">
        <title>Whole Genome Sequencing of Mucilaginibacter polytrichastri RG4-7(T) isolated from the moss sample.</title>
        <authorList>
            <person name="Li Y."/>
        </authorList>
    </citation>
    <scope>NUCLEOTIDE SEQUENCE [LARGE SCALE GENOMIC DNA]</scope>
    <source>
        <strain evidence="4 5">RG4-7</strain>
    </source>
</reference>
<accession>A0A1Q5ZXE3</accession>
<proteinExistence type="predicted"/>
<sequence>MAALSIIIPVYNKEAQINACIQSVLNQTFTDFELILVNDGSTDKSGEICIAYEQQDNRVIVINQENGGVSAARNTGINHATGYYIGFVDSDDTIEPNMYQLLMNNALSYNADISVCRLRVIFPNKTVTPDEDEKVIILNHDDALSACLKGDLDRSANNKIYKTSIAREIKFEGNIYEDILYTCKAFLRAQKTVLQNAIMYNYILSDNSASMSAFNPKYIETIKVSAAMVKLVSDSNPKCLLDAQVFDIVSNISLLNLLLLAGKDDYPKEYHTVVKNLDNYKSIINSNILTAKHRYALKIFHYSPSLYTRLMYWYGILTDAEVVKRTKKSLQKNV</sequence>
<organism evidence="4 5">
    <name type="scientific">Mucilaginibacter polytrichastri</name>
    <dbReference type="NCBI Taxonomy" id="1302689"/>
    <lineage>
        <taxon>Bacteria</taxon>
        <taxon>Pseudomonadati</taxon>
        <taxon>Bacteroidota</taxon>
        <taxon>Sphingobacteriia</taxon>
        <taxon>Sphingobacteriales</taxon>
        <taxon>Sphingobacteriaceae</taxon>
        <taxon>Mucilaginibacter</taxon>
    </lineage>
</organism>
<dbReference type="PANTHER" id="PTHR22916:SF51">
    <property type="entry name" value="GLYCOSYLTRANSFERASE EPSH-RELATED"/>
    <property type="match status" value="1"/>
</dbReference>
<dbReference type="EMBL" id="MPPL01000001">
    <property type="protein sequence ID" value="OKS86398.1"/>
    <property type="molecule type" value="Genomic_DNA"/>
</dbReference>
<dbReference type="OrthoDB" id="9815829at2"/>
<dbReference type="GO" id="GO:0016758">
    <property type="term" value="F:hexosyltransferase activity"/>
    <property type="evidence" value="ECO:0007669"/>
    <property type="project" value="UniProtKB-ARBA"/>
</dbReference>
<dbReference type="Proteomes" id="UP000186720">
    <property type="component" value="Unassembled WGS sequence"/>
</dbReference>
<dbReference type="CDD" id="cd00761">
    <property type="entry name" value="Glyco_tranf_GTA_type"/>
    <property type="match status" value="1"/>
</dbReference>
<keyword evidence="5" id="KW-1185">Reference proteome</keyword>
<keyword evidence="2" id="KW-0808">Transferase</keyword>
<dbReference type="STRING" id="1302689.RG47T_1854"/>
<gene>
    <name evidence="4" type="ORF">RG47T_1854</name>
</gene>
<dbReference type="RefSeq" id="WP_074489096.1">
    <property type="nucleotide sequence ID" value="NZ_FPAM01000017.1"/>
</dbReference>
<dbReference type="AlphaFoldDB" id="A0A1Q5ZXE3"/>
<dbReference type="InterPro" id="IPR029044">
    <property type="entry name" value="Nucleotide-diphossugar_trans"/>
</dbReference>
<evidence type="ECO:0000256" key="1">
    <source>
        <dbReference type="ARBA" id="ARBA00022676"/>
    </source>
</evidence>
<protein>
    <recommendedName>
        <fullName evidence="3">Glycosyltransferase 2-like domain-containing protein</fullName>
    </recommendedName>
</protein>
<evidence type="ECO:0000259" key="3">
    <source>
        <dbReference type="Pfam" id="PF00535"/>
    </source>
</evidence>
<dbReference type="Pfam" id="PF00535">
    <property type="entry name" value="Glycos_transf_2"/>
    <property type="match status" value="1"/>
</dbReference>
<evidence type="ECO:0000256" key="2">
    <source>
        <dbReference type="ARBA" id="ARBA00022679"/>
    </source>
</evidence>
<dbReference type="SUPFAM" id="SSF53448">
    <property type="entry name" value="Nucleotide-diphospho-sugar transferases"/>
    <property type="match status" value="1"/>
</dbReference>
<dbReference type="Gene3D" id="3.90.550.10">
    <property type="entry name" value="Spore Coat Polysaccharide Biosynthesis Protein SpsA, Chain A"/>
    <property type="match status" value="1"/>
</dbReference>
<dbReference type="InterPro" id="IPR001173">
    <property type="entry name" value="Glyco_trans_2-like"/>
</dbReference>
<keyword evidence="1" id="KW-0328">Glycosyltransferase</keyword>
<dbReference type="PANTHER" id="PTHR22916">
    <property type="entry name" value="GLYCOSYLTRANSFERASE"/>
    <property type="match status" value="1"/>
</dbReference>